<dbReference type="Proteomes" id="UP001271792">
    <property type="component" value="Unassembled WGS sequence"/>
</dbReference>
<keyword evidence="3" id="KW-1185">Reference proteome</keyword>
<dbReference type="Gene3D" id="2.115.10.10">
    <property type="entry name" value="Tachylectin 2"/>
    <property type="match status" value="1"/>
</dbReference>
<evidence type="ECO:0000313" key="2">
    <source>
        <dbReference type="EMBL" id="MDX8049023.1"/>
    </source>
</evidence>
<protein>
    <submittedName>
        <fullName evidence="2">DUF6605 domain-containing protein</fullName>
    </submittedName>
</protein>
<evidence type="ECO:0000259" key="1">
    <source>
        <dbReference type="Pfam" id="PF20254"/>
    </source>
</evidence>
<dbReference type="EMBL" id="JAXAVV010000002">
    <property type="protein sequence ID" value="MDX8049023.1"/>
    <property type="molecule type" value="Genomic_DNA"/>
</dbReference>
<organism evidence="2 3">
    <name type="scientific">Lentzea kristufekii</name>
    <dbReference type="NCBI Taxonomy" id="3095430"/>
    <lineage>
        <taxon>Bacteria</taxon>
        <taxon>Bacillati</taxon>
        <taxon>Actinomycetota</taxon>
        <taxon>Actinomycetes</taxon>
        <taxon>Pseudonocardiales</taxon>
        <taxon>Pseudonocardiaceae</taxon>
        <taxon>Lentzea</taxon>
    </lineage>
</organism>
<gene>
    <name evidence="2" type="ORF">SK571_06500</name>
</gene>
<accession>A0ABU4TL57</accession>
<dbReference type="RefSeq" id="WP_319983102.1">
    <property type="nucleotide sequence ID" value="NZ_JAXAVV010000002.1"/>
</dbReference>
<comment type="caution">
    <text evidence="2">The sequence shown here is derived from an EMBL/GenBank/DDBJ whole genome shotgun (WGS) entry which is preliminary data.</text>
</comment>
<dbReference type="InterPro" id="IPR046540">
    <property type="entry name" value="DMFA2_C"/>
</dbReference>
<name>A0ABU4TL57_9PSEU</name>
<proteinExistence type="predicted"/>
<dbReference type="Pfam" id="PF20254">
    <property type="entry name" value="DMFA2_C"/>
    <property type="match status" value="1"/>
</dbReference>
<reference evidence="2 3" key="1">
    <citation type="submission" date="2023-11" db="EMBL/GenBank/DDBJ databases">
        <title>Lentzea sokolovensis, sp. nov., Lentzea kristufkii, sp. nov., and Lentzea miocenensis, sp. nov., rare actinobacteria from Sokolov Coal Basin, Miocene lacustrine sediment, Czech Republic.</title>
        <authorList>
            <person name="Lara A."/>
            <person name="Kotroba L."/>
            <person name="Nouioui I."/>
            <person name="Neumann-Schaal M."/>
            <person name="Mast Y."/>
            <person name="Chronakova A."/>
        </authorList>
    </citation>
    <scope>NUCLEOTIDE SEQUENCE [LARGE SCALE GENOMIC DNA]</scope>
    <source>
        <strain evidence="2 3">BCCO 10_0798</strain>
    </source>
</reference>
<evidence type="ECO:0000313" key="3">
    <source>
        <dbReference type="Proteomes" id="UP001271792"/>
    </source>
</evidence>
<sequence>MLTNPANGEGYWAPGTDNIIRRGFGQYSYVFADMNGVIYGLRHGALLGRVIYTGGNGMYERVEYDTAGGFVLHRHERGHRWTWRDQGLPESQVLGVAYDSYSYMEMYPYVVTADRPFLEGTGLAVGDRFGETGYNFAASGWEVDTRAGAVRRHPVSSSSLKENRRTVPRCACCQAGRWMGVQREFPVFQRCSRPRPEDVADSAQRGERRSAPVAGVAPRRRVRFGCVASSA</sequence>
<feature type="domain" description="N,N-dimethylformamidase beta subunit-like C-terminal" evidence="1">
    <location>
        <begin position="48"/>
        <end position="161"/>
    </location>
</feature>